<dbReference type="InterPro" id="IPR012337">
    <property type="entry name" value="RNaseH-like_sf"/>
</dbReference>
<organism evidence="2 3">
    <name type="scientific">Leptospira borgpetersenii serovar Pomona str. 200901868</name>
    <dbReference type="NCBI Taxonomy" id="1192866"/>
    <lineage>
        <taxon>Bacteria</taxon>
        <taxon>Pseudomonadati</taxon>
        <taxon>Spirochaetota</taxon>
        <taxon>Spirochaetia</taxon>
        <taxon>Leptospirales</taxon>
        <taxon>Leptospiraceae</taxon>
        <taxon>Leptospira</taxon>
    </lineage>
</organism>
<dbReference type="InterPro" id="IPR002559">
    <property type="entry name" value="Transposase_11"/>
</dbReference>
<dbReference type="GO" id="GO:0006313">
    <property type="term" value="P:DNA transposition"/>
    <property type="evidence" value="ECO:0007669"/>
    <property type="project" value="InterPro"/>
</dbReference>
<dbReference type="SUPFAM" id="SSF53098">
    <property type="entry name" value="Ribonuclease H-like"/>
    <property type="match status" value="1"/>
</dbReference>
<sequence>MRIRKEICFHYVLSAQDIKTDKSEFFVTDLPDSEFSREDIVFLYGKRWNIETHFRFEKYSLELENVASKTSIRFLQEYYAKILTFNLASLLIQEAQEEYDQSIQNKKVKQNMIIKLIEISRSAF</sequence>
<dbReference type="EMBL" id="AKWF02000065">
    <property type="protein sequence ID" value="EMO63062.1"/>
    <property type="molecule type" value="Genomic_DNA"/>
</dbReference>
<protein>
    <submittedName>
        <fullName evidence="2">Transposase, IS4-like family protein</fullName>
    </submittedName>
</protein>
<proteinExistence type="predicted"/>
<feature type="domain" description="Transposase IS4-like" evidence="1">
    <location>
        <begin position="16"/>
        <end position="87"/>
    </location>
</feature>
<dbReference type="GO" id="GO:0003677">
    <property type="term" value="F:DNA binding"/>
    <property type="evidence" value="ECO:0007669"/>
    <property type="project" value="InterPro"/>
</dbReference>
<dbReference type="GO" id="GO:0004803">
    <property type="term" value="F:transposase activity"/>
    <property type="evidence" value="ECO:0007669"/>
    <property type="project" value="InterPro"/>
</dbReference>
<reference evidence="2 3" key="1">
    <citation type="submission" date="2013-01" db="EMBL/GenBank/DDBJ databases">
        <authorList>
            <person name="Harkins D.M."/>
            <person name="Durkin A.S."/>
            <person name="Brinkac L.M."/>
            <person name="Haft D.H."/>
            <person name="Selengut J.D."/>
            <person name="Sanka R."/>
            <person name="DePew J."/>
            <person name="Purushe J."/>
            <person name="Picardeau M."/>
            <person name="Werts C."/>
            <person name="Goarant C."/>
            <person name="Vinetz J.M."/>
            <person name="Sutton G.G."/>
            <person name="Nierman W.C."/>
            <person name="Fouts D.E."/>
        </authorList>
    </citation>
    <scope>NUCLEOTIDE SEQUENCE [LARGE SCALE GENOMIC DNA]</scope>
    <source>
        <strain evidence="2 3">200901868</strain>
    </source>
</reference>
<evidence type="ECO:0000259" key="1">
    <source>
        <dbReference type="Pfam" id="PF01609"/>
    </source>
</evidence>
<gene>
    <name evidence="2" type="ORF">LEP1GSC133_4169</name>
</gene>
<evidence type="ECO:0000313" key="2">
    <source>
        <dbReference type="EMBL" id="EMO63062.1"/>
    </source>
</evidence>
<evidence type="ECO:0000313" key="3">
    <source>
        <dbReference type="Proteomes" id="UP000012159"/>
    </source>
</evidence>
<name>M6VZZ9_LEPBO</name>
<dbReference type="STRING" id="1192866.LEP1GSC133_4169"/>
<accession>M6VZZ9</accession>
<dbReference type="Pfam" id="PF01609">
    <property type="entry name" value="DDE_Tnp_1"/>
    <property type="match status" value="1"/>
</dbReference>
<dbReference type="Proteomes" id="UP000012159">
    <property type="component" value="Unassembled WGS sequence"/>
</dbReference>
<dbReference type="AlphaFoldDB" id="M6VZZ9"/>
<comment type="caution">
    <text evidence="2">The sequence shown here is derived from an EMBL/GenBank/DDBJ whole genome shotgun (WGS) entry which is preliminary data.</text>
</comment>